<dbReference type="InterPro" id="IPR006334">
    <property type="entry name" value="Glut_cys_ligase"/>
</dbReference>
<dbReference type="EMBL" id="CP002551">
    <property type="protein sequence ID" value="ADZ09501.1"/>
    <property type="molecule type" value="Genomic_DNA"/>
</dbReference>
<evidence type="ECO:0000313" key="11">
    <source>
        <dbReference type="Proteomes" id="UP000007490"/>
    </source>
</evidence>
<evidence type="ECO:0000256" key="5">
    <source>
        <dbReference type="ARBA" id="ARBA00022741"/>
    </source>
</evidence>
<dbReference type="eggNOG" id="arCOG10328">
    <property type="taxonomic scope" value="Archaea"/>
</dbReference>
<dbReference type="KEGG" id="mel:Metbo_1259"/>
<dbReference type="AlphaFoldDB" id="F0T6Y1"/>
<dbReference type="PANTHER" id="PTHR38761">
    <property type="entry name" value="GLUTAMATE--CYSTEINE LIGASE"/>
    <property type="match status" value="1"/>
</dbReference>
<sequence>MNWNFSEISESLLKEDKGKLLVEVNFGLEKESQRVLSNGELALTPHPIEFGDKLENERITTDFSESQIEIITPPCDSAEEVYEELNKINIEVENSIGDELLWPLSMPPKLPDEENIPIATFADTELGKYKEIYRKGLAIRYGKKMQMISGIHYNFSFGEGMINYLYEKYGENTDKRTFTNKIHFQVARNFLRYSWILIYLFGASPSCHTSYFSVINKEIDVIHDCCPRCAKIIKNADANTLTEDNNPNKFSHVCVAQMNQYATSLRVSRFGYSNSLKSMNIYYNSLEEYSEKIRKMISTEDNEYSKLGLYKDGIQIQLNENILQNENEFYSSIRLKQPLKSGETPLEALENRGVEYVELRILDLNPFEKLGLSLEQMKFIHVFMLFCLFEPSPLITELEHSNINANHHLVSLFGRKENLKLQNYDNNTVSLKSWAEELFEKLITIANFIYTSTGDNNYVESVEKEKLKLNDISLLPSERINREMESNNENYLEFGMKCAKNSQKSEVTSNSEKPDLRGKNYAKGI</sequence>
<dbReference type="GO" id="GO:0046872">
    <property type="term" value="F:metal ion binding"/>
    <property type="evidence" value="ECO:0007669"/>
    <property type="project" value="TreeGrafter"/>
</dbReference>
<protein>
    <recommendedName>
        <fullName evidence="2">glutamate--cysteine ligase</fullName>
        <ecNumber evidence="2">6.3.2.2</ecNumber>
    </recommendedName>
</protein>
<dbReference type="RefSeq" id="WP_013644852.1">
    <property type="nucleotide sequence ID" value="NC_015216.1"/>
</dbReference>
<evidence type="ECO:0000259" key="9">
    <source>
        <dbReference type="Pfam" id="PF04262"/>
    </source>
</evidence>
<evidence type="ECO:0000313" key="10">
    <source>
        <dbReference type="EMBL" id="ADZ09501.1"/>
    </source>
</evidence>
<proteinExistence type="predicted"/>
<keyword evidence="11" id="KW-1185">Reference proteome</keyword>
<organism evidence="10 11">
    <name type="scientific">Methanobacterium lacus (strain AL-21)</name>
    <dbReference type="NCBI Taxonomy" id="877455"/>
    <lineage>
        <taxon>Archaea</taxon>
        <taxon>Methanobacteriati</taxon>
        <taxon>Methanobacteriota</taxon>
        <taxon>Methanomada group</taxon>
        <taxon>Methanobacteria</taxon>
        <taxon>Methanobacteriales</taxon>
        <taxon>Methanobacteriaceae</taxon>
        <taxon>Methanobacterium</taxon>
    </lineage>
</organism>
<dbReference type="SUPFAM" id="SSF55931">
    <property type="entry name" value="Glutamine synthetase/guanido kinase"/>
    <property type="match status" value="1"/>
</dbReference>
<name>F0T6Y1_METLA</name>
<dbReference type="OrthoDB" id="82233at2157"/>
<comment type="catalytic activity">
    <reaction evidence="7">
        <text>L-cysteine + L-glutamate + ATP = gamma-L-glutamyl-L-cysteine + ADP + phosphate + H(+)</text>
        <dbReference type="Rhea" id="RHEA:13285"/>
        <dbReference type="ChEBI" id="CHEBI:15378"/>
        <dbReference type="ChEBI" id="CHEBI:29985"/>
        <dbReference type="ChEBI" id="CHEBI:30616"/>
        <dbReference type="ChEBI" id="CHEBI:35235"/>
        <dbReference type="ChEBI" id="CHEBI:43474"/>
        <dbReference type="ChEBI" id="CHEBI:58173"/>
        <dbReference type="ChEBI" id="CHEBI:456216"/>
        <dbReference type="EC" id="6.3.2.2"/>
    </reaction>
</comment>
<accession>F0T6Y1</accession>
<dbReference type="STRING" id="877455.Metbo_1259"/>
<evidence type="ECO:0000256" key="3">
    <source>
        <dbReference type="ARBA" id="ARBA00022598"/>
    </source>
</evidence>
<keyword evidence="6" id="KW-0067">ATP-binding</keyword>
<dbReference type="GO" id="GO:0006750">
    <property type="term" value="P:glutathione biosynthetic process"/>
    <property type="evidence" value="ECO:0007669"/>
    <property type="project" value="UniProtKB-KW"/>
</dbReference>
<dbReference type="Proteomes" id="UP000007490">
    <property type="component" value="Chromosome"/>
</dbReference>
<dbReference type="Pfam" id="PF04262">
    <property type="entry name" value="Glu_cys_ligase"/>
    <property type="match status" value="1"/>
</dbReference>
<keyword evidence="3 10" id="KW-0436">Ligase</keyword>
<dbReference type="EC" id="6.3.2.2" evidence="2"/>
<dbReference type="GeneID" id="10277710"/>
<evidence type="ECO:0000256" key="8">
    <source>
        <dbReference type="SAM" id="MobiDB-lite"/>
    </source>
</evidence>
<dbReference type="GO" id="GO:0005829">
    <property type="term" value="C:cytosol"/>
    <property type="evidence" value="ECO:0007669"/>
    <property type="project" value="TreeGrafter"/>
</dbReference>
<dbReference type="InterPro" id="IPR014746">
    <property type="entry name" value="Gln_synth/guanido_kin_cat_dom"/>
</dbReference>
<dbReference type="GO" id="GO:0005524">
    <property type="term" value="F:ATP binding"/>
    <property type="evidence" value="ECO:0007669"/>
    <property type="project" value="UniProtKB-KW"/>
</dbReference>
<dbReference type="PANTHER" id="PTHR38761:SF1">
    <property type="entry name" value="GLUTAMATE--CYSTEINE LIGASE"/>
    <property type="match status" value="1"/>
</dbReference>
<dbReference type="InterPro" id="IPR007370">
    <property type="entry name" value="Glu_cys_ligase"/>
</dbReference>
<comment type="pathway">
    <text evidence="1">Sulfur metabolism; glutathione biosynthesis; glutathione from L-cysteine and L-glutamate: step 1/2.</text>
</comment>
<gene>
    <name evidence="10" type="ordered locus">Metbo_1259</name>
</gene>
<reference evidence="10 11" key="2">
    <citation type="journal article" date="2014" name="Int. J. Syst. Evol. Microbiol.">
        <title>Methanobacterium paludis sp. nov. and a novel strain of Methanobacterium lacus isolated from northern peatlands.</title>
        <authorList>
            <person name="Cadillo-Quiroz H."/>
            <person name="Brauer S.L."/>
            <person name="Goodson N."/>
            <person name="Yavitt J.B."/>
            <person name="Zinder S.H."/>
        </authorList>
    </citation>
    <scope>NUCLEOTIDE SEQUENCE [LARGE SCALE GENOMIC DNA]</scope>
    <source>
        <strain evidence="10 11">AL-21</strain>
    </source>
</reference>
<dbReference type="HOGENOM" id="CLU_020728_3_0_2"/>
<evidence type="ECO:0000256" key="2">
    <source>
        <dbReference type="ARBA" id="ARBA00012220"/>
    </source>
</evidence>
<evidence type="ECO:0000256" key="7">
    <source>
        <dbReference type="ARBA" id="ARBA00048819"/>
    </source>
</evidence>
<dbReference type="Gene3D" id="3.30.590.20">
    <property type="match status" value="2"/>
</dbReference>
<evidence type="ECO:0000256" key="1">
    <source>
        <dbReference type="ARBA" id="ARBA00005006"/>
    </source>
</evidence>
<evidence type="ECO:0000256" key="6">
    <source>
        <dbReference type="ARBA" id="ARBA00022840"/>
    </source>
</evidence>
<reference evidence="11" key="1">
    <citation type="submission" date="2011-02" db="EMBL/GenBank/DDBJ databases">
        <title>Complete sequence of Methanobacterium sp. AL-21.</title>
        <authorList>
            <consortium name="US DOE Joint Genome Institute"/>
            <person name="Lucas S."/>
            <person name="Copeland A."/>
            <person name="Lapidus A."/>
            <person name="Cheng J.-F."/>
            <person name="Goodwin L."/>
            <person name="Pitluck S."/>
            <person name="Chertkov O."/>
            <person name="Detter J.C."/>
            <person name="Han C."/>
            <person name="Tapia R."/>
            <person name="Land M."/>
            <person name="Hauser L."/>
            <person name="Kyrpides N."/>
            <person name="Ivanova N."/>
            <person name="Mikhailova N."/>
            <person name="Pagani I."/>
            <person name="Cadillo-Quiroz H."/>
            <person name="Imachi H."/>
            <person name="Zinder S."/>
            <person name="Liu W."/>
            <person name="Woyke T."/>
        </authorList>
    </citation>
    <scope>NUCLEOTIDE SEQUENCE [LARGE SCALE GENOMIC DNA]</scope>
    <source>
        <strain evidence="11">AL-21</strain>
    </source>
</reference>
<dbReference type="GO" id="GO:0004357">
    <property type="term" value="F:glutamate-cysteine ligase activity"/>
    <property type="evidence" value="ECO:0007669"/>
    <property type="project" value="UniProtKB-EC"/>
</dbReference>
<feature type="domain" description="Glutamate--cysteine ligase" evidence="9">
    <location>
        <begin position="12"/>
        <end position="410"/>
    </location>
</feature>
<keyword evidence="4" id="KW-0317">Glutathione biosynthesis</keyword>
<feature type="region of interest" description="Disordered" evidence="8">
    <location>
        <begin position="503"/>
        <end position="525"/>
    </location>
</feature>
<keyword evidence="5" id="KW-0547">Nucleotide-binding</keyword>
<evidence type="ECO:0000256" key="4">
    <source>
        <dbReference type="ARBA" id="ARBA00022684"/>
    </source>
</evidence>